<organism evidence="10">
    <name type="scientific">mine drainage metagenome</name>
    <dbReference type="NCBI Taxonomy" id="410659"/>
    <lineage>
        <taxon>unclassified sequences</taxon>
        <taxon>metagenomes</taxon>
        <taxon>ecological metagenomes</taxon>
    </lineage>
</organism>
<proteinExistence type="inferred from homology"/>
<evidence type="ECO:0000256" key="6">
    <source>
        <dbReference type="ARBA" id="ARBA00022989"/>
    </source>
</evidence>
<evidence type="ECO:0000256" key="8">
    <source>
        <dbReference type="SAM" id="Phobius"/>
    </source>
</evidence>
<evidence type="ECO:0000256" key="3">
    <source>
        <dbReference type="ARBA" id="ARBA00022475"/>
    </source>
</evidence>
<dbReference type="Pfam" id="PF00482">
    <property type="entry name" value="T2SSF"/>
    <property type="match status" value="2"/>
</dbReference>
<evidence type="ECO:0000256" key="4">
    <source>
        <dbReference type="ARBA" id="ARBA00022519"/>
    </source>
</evidence>
<accession>A0A1J5RHR3</accession>
<protein>
    <submittedName>
        <fullName evidence="10">Type II secretion system protein F</fullName>
    </submittedName>
</protein>
<dbReference type="GO" id="GO:0005886">
    <property type="term" value="C:plasma membrane"/>
    <property type="evidence" value="ECO:0007669"/>
    <property type="project" value="UniProtKB-SubCell"/>
</dbReference>
<evidence type="ECO:0000259" key="9">
    <source>
        <dbReference type="Pfam" id="PF00482"/>
    </source>
</evidence>
<dbReference type="PANTHER" id="PTHR30012:SF0">
    <property type="entry name" value="TYPE II SECRETION SYSTEM PROTEIN F-RELATED"/>
    <property type="match status" value="1"/>
</dbReference>
<feature type="transmembrane region" description="Helical" evidence="8">
    <location>
        <begin position="219"/>
        <end position="238"/>
    </location>
</feature>
<dbReference type="InterPro" id="IPR003004">
    <property type="entry name" value="GspF/PilC"/>
</dbReference>
<name>A0A1J5RHR3_9ZZZZ</name>
<reference evidence="10" key="1">
    <citation type="submission" date="2016-10" db="EMBL/GenBank/DDBJ databases">
        <title>Sequence of Gallionella enrichment culture.</title>
        <authorList>
            <person name="Poehlein A."/>
            <person name="Muehling M."/>
            <person name="Daniel R."/>
        </authorList>
    </citation>
    <scope>NUCLEOTIDE SEQUENCE</scope>
</reference>
<comment type="subcellular location">
    <subcellularLocation>
        <location evidence="1">Cell inner membrane</location>
        <topology evidence="1">Multi-pass membrane protein</topology>
    </subcellularLocation>
</comment>
<feature type="domain" description="Type II secretion system protein GspF" evidence="9">
    <location>
        <begin position="270"/>
        <end position="392"/>
    </location>
</feature>
<evidence type="ECO:0000256" key="1">
    <source>
        <dbReference type="ARBA" id="ARBA00004429"/>
    </source>
</evidence>
<dbReference type="Gene3D" id="1.20.81.30">
    <property type="entry name" value="Type II secretion system (T2SS), domain F"/>
    <property type="match status" value="2"/>
</dbReference>
<dbReference type="AlphaFoldDB" id="A0A1J5RHR3"/>
<dbReference type="PRINTS" id="PR00812">
    <property type="entry name" value="BCTERIALGSPF"/>
</dbReference>
<comment type="caution">
    <text evidence="10">The sequence shown here is derived from an EMBL/GenBank/DDBJ whole genome shotgun (WGS) entry which is preliminary data.</text>
</comment>
<dbReference type="InterPro" id="IPR042094">
    <property type="entry name" value="T2SS_GspF_sf"/>
</dbReference>
<keyword evidence="3" id="KW-1003">Cell membrane</keyword>
<evidence type="ECO:0000256" key="2">
    <source>
        <dbReference type="ARBA" id="ARBA00005745"/>
    </source>
</evidence>
<sequence length="401" mass="44655">MPLYHYRAVNRDGRKIGGQLNANNEVELYQRLRENGLELLSAREQKQRAGLSFLAAAIKNRDLVQVCMHLEQMSRAGVSLIDSLGDVRDSVEQRRLKDILVEVCRDVAEGKSLSEAVARHPRVFGTVFQSLLAAGETSGDLSESFGQLVKHLKWTEEVRSRIKKAVRYPSVMVTVMLSLFIFMMIFVVPQVVSFLLQTGQTLPLVTRSLIATSDFVQNYWWAIILAPIAGVALAKSAARLSEEVAFRFDYLLLRLPVLGILIRKIALSRFSHFFATMFQSGVPILDCLQTAQSVVANRCLARSLQQVRSDVQSGTALSASLRETGEFPTLVIRMIRIGEESGRLGATLENVSEFYDHDVSETIDMMVAMIEPVLTLFAGGMMVWIAAGVLFPIYNSFGKFG</sequence>
<feature type="transmembrane region" description="Helical" evidence="8">
    <location>
        <begin position="171"/>
        <end position="199"/>
    </location>
</feature>
<dbReference type="InterPro" id="IPR018076">
    <property type="entry name" value="T2SS_GspF_dom"/>
</dbReference>
<dbReference type="PANTHER" id="PTHR30012">
    <property type="entry name" value="GENERAL SECRETION PATHWAY PROTEIN"/>
    <property type="match status" value="1"/>
</dbReference>
<comment type="similarity">
    <text evidence="2">Belongs to the GSP F family.</text>
</comment>
<evidence type="ECO:0000313" key="10">
    <source>
        <dbReference type="EMBL" id="OIQ89139.1"/>
    </source>
</evidence>
<gene>
    <name evidence="10" type="primary">epsF_22</name>
    <name evidence="10" type="ORF">GALL_289600</name>
</gene>
<dbReference type="EMBL" id="MLJW01000342">
    <property type="protein sequence ID" value="OIQ89139.1"/>
    <property type="molecule type" value="Genomic_DNA"/>
</dbReference>
<keyword evidence="4" id="KW-0997">Cell inner membrane</keyword>
<keyword evidence="5 8" id="KW-0812">Transmembrane</keyword>
<dbReference type="FunFam" id="1.20.81.30:FF:000001">
    <property type="entry name" value="Type II secretion system protein F"/>
    <property type="match status" value="1"/>
</dbReference>
<feature type="domain" description="Type II secretion system protein GspF" evidence="9">
    <location>
        <begin position="73"/>
        <end position="189"/>
    </location>
</feature>
<keyword evidence="7 8" id="KW-0472">Membrane</keyword>
<feature type="transmembrane region" description="Helical" evidence="8">
    <location>
        <begin position="373"/>
        <end position="394"/>
    </location>
</feature>
<keyword evidence="6 8" id="KW-1133">Transmembrane helix</keyword>
<dbReference type="GO" id="GO:0015628">
    <property type="term" value="P:protein secretion by the type II secretion system"/>
    <property type="evidence" value="ECO:0007669"/>
    <property type="project" value="TreeGrafter"/>
</dbReference>
<evidence type="ECO:0000256" key="5">
    <source>
        <dbReference type="ARBA" id="ARBA00022692"/>
    </source>
</evidence>
<evidence type="ECO:0000256" key="7">
    <source>
        <dbReference type="ARBA" id="ARBA00023136"/>
    </source>
</evidence>